<sequence>MSSSASGVVLYDRTWSYGELLDRKRHRSVSVVIPALNEEDTVAGVVASIRNLVGTLVDELIVLDSGSTDRTAARARAAGATVYSREQALPAVPPCPGKGEVLWRSLAVASGDFIVFVDADLVAPDPRFVPSLLAPLLSDDELRLVKGFYRRPHGDAPDGGGRVTQLVARPLLTALAPELAELRQPLGGEYAATRELLRALPFAPGYGVEIGLLIDTWRRHGAGAIAQVDLGTRVHRNRPLHELAEMSRQVIATLLGRLDIPDSGAALTQYLPHGSSRRMTPGAVPAADRPPMATLTATGIR</sequence>
<evidence type="ECO:0000256" key="6">
    <source>
        <dbReference type="ARBA" id="ARBA00022842"/>
    </source>
</evidence>
<evidence type="ECO:0000256" key="4">
    <source>
        <dbReference type="ARBA" id="ARBA00022676"/>
    </source>
</evidence>
<evidence type="ECO:0000256" key="8">
    <source>
        <dbReference type="ARBA" id="ARBA00040894"/>
    </source>
</evidence>
<comment type="catalytic activity">
    <reaction evidence="9">
        <text>(2R)-3-phosphoglycerate + UDP-alpha-D-glucose = (2R)-2-O-(alpha-D-glucopyranosyl)-3-phospho-glycerate + UDP + H(+)</text>
        <dbReference type="Rhea" id="RHEA:31319"/>
        <dbReference type="ChEBI" id="CHEBI:15378"/>
        <dbReference type="ChEBI" id="CHEBI:58223"/>
        <dbReference type="ChEBI" id="CHEBI:58272"/>
        <dbReference type="ChEBI" id="CHEBI:58885"/>
        <dbReference type="ChEBI" id="CHEBI:62600"/>
        <dbReference type="EC" id="2.4.1.266"/>
    </reaction>
    <physiologicalReaction direction="left-to-right" evidence="9">
        <dbReference type="Rhea" id="RHEA:31320"/>
    </physiologicalReaction>
</comment>
<comment type="cofactor">
    <cofactor evidence="1">
        <name>Mn(2+)</name>
        <dbReference type="ChEBI" id="CHEBI:29035"/>
    </cofactor>
</comment>
<dbReference type="NCBIfam" id="NF010496">
    <property type="entry name" value="PRK13915.1"/>
    <property type="match status" value="1"/>
</dbReference>
<evidence type="ECO:0000256" key="1">
    <source>
        <dbReference type="ARBA" id="ARBA00001936"/>
    </source>
</evidence>
<keyword evidence="6" id="KW-0460">Magnesium</keyword>
<evidence type="ECO:0000256" key="2">
    <source>
        <dbReference type="ARBA" id="ARBA00001946"/>
    </source>
</evidence>
<evidence type="ECO:0000256" key="3">
    <source>
        <dbReference type="ARBA" id="ARBA00006739"/>
    </source>
</evidence>
<protein>
    <recommendedName>
        <fullName evidence="8">Glucosyl-3-phosphoglycerate synthase</fullName>
        <ecNumber evidence="7">2.4.1.266</ecNumber>
    </recommendedName>
</protein>
<dbReference type="EMBL" id="JAAXOS010000005">
    <property type="protein sequence ID" value="NKY26939.1"/>
    <property type="molecule type" value="Genomic_DNA"/>
</dbReference>
<evidence type="ECO:0000313" key="13">
    <source>
        <dbReference type="Proteomes" id="UP000540698"/>
    </source>
</evidence>
<dbReference type="Gene3D" id="3.90.550.10">
    <property type="entry name" value="Spore Coat Polysaccharide Biosynthesis Protein SpsA, Chain A"/>
    <property type="match status" value="1"/>
</dbReference>
<reference evidence="12 13" key="1">
    <citation type="submission" date="2020-04" db="EMBL/GenBank/DDBJ databases">
        <title>MicrobeNet Type strains.</title>
        <authorList>
            <person name="Nicholson A.C."/>
        </authorList>
    </citation>
    <scope>NUCLEOTIDE SEQUENCE [LARGE SCALE GENOMIC DNA]</scope>
    <source>
        <strain evidence="12 13">DSM 44956</strain>
    </source>
</reference>
<accession>A0A7X6L323</accession>
<dbReference type="Pfam" id="PF00535">
    <property type="entry name" value="Glycos_transf_2"/>
    <property type="match status" value="1"/>
</dbReference>
<evidence type="ECO:0000256" key="7">
    <source>
        <dbReference type="ARBA" id="ARBA00039022"/>
    </source>
</evidence>
<dbReference type="PANTHER" id="PTHR48090">
    <property type="entry name" value="UNDECAPRENYL-PHOSPHATE 4-DEOXY-4-FORMAMIDO-L-ARABINOSE TRANSFERASE-RELATED"/>
    <property type="match status" value="1"/>
</dbReference>
<dbReference type="SUPFAM" id="SSF53448">
    <property type="entry name" value="Nucleotide-diphospho-sugar transferases"/>
    <property type="match status" value="1"/>
</dbReference>
<comment type="catalytic activity">
    <reaction evidence="10">
        <text>an NDP-alpha-D-glucose + (2R)-3-phosphoglycerate = (2R)-2-O-(alpha-D-glucopyranosyl)-3-phospho-glycerate + a ribonucleoside 5'-diphosphate + H(+)</text>
        <dbReference type="Rhea" id="RHEA:47244"/>
        <dbReference type="ChEBI" id="CHEBI:15378"/>
        <dbReference type="ChEBI" id="CHEBI:57930"/>
        <dbReference type="ChEBI" id="CHEBI:58272"/>
        <dbReference type="ChEBI" id="CHEBI:62600"/>
        <dbReference type="ChEBI" id="CHEBI:76533"/>
        <dbReference type="EC" id="2.4.1.266"/>
    </reaction>
    <physiologicalReaction direction="left-to-right" evidence="10">
        <dbReference type="Rhea" id="RHEA:47245"/>
    </physiologicalReaction>
</comment>
<dbReference type="GO" id="GO:0016757">
    <property type="term" value="F:glycosyltransferase activity"/>
    <property type="evidence" value="ECO:0007669"/>
    <property type="project" value="UniProtKB-KW"/>
</dbReference>
<evidence type="ECO:0000256" key="9">
    <source>
        <dbReference type="ARBA" id="ARBA00048689"/>
    </source>
</evidence>
<keyword evidence="5 12" id="KW-0808">Transferase</keyword>
<keyword evidence="13" id="KW-1185">Reference proteome</keyword>
<organism evidence="12 13">
    <name type="scientific">Nocardia gamkensis</name>
    <dbReference type="NCBI Taxonomy" id="352869"/>
    <lineage>
        <taxon>Bacteria</taxon>
        <taxon>Bacillati</taxon>
        <taxon>Actinomycetota</taxon>
        <taxon>Actinomycetes</taxon>
        <taxon>Mycobacteriales</taxon>
        <taxon>Nocardiaceae</taxon>
        <taxon>Nocardia</taxon>
    </lineage>
</organism>
<dbReference type="CDD" id="cd00761">
    <property type="entry name" value="Glyco_tranf_GTA_type"/>
    <property type="match status" value="1"/>
</dbReference>
<comment type="cofactor">
    <cofactor evidence="2">
        <name>Mg(2+)</name>
        <dbReference type="ChEBI" id="CHEBI:18420"/>
    </cofactor>
</comment>
<gene>
    <name evidence="12" type="ORF">HGB38_11990</name>
</gene>
<evidence type="ECO:0000259" key="11">
    <source>
        <dbReference type="Pfam" id="PF00535"/>
    </source>
</evidence>
<dbReference type="PANTHER" id="PTHR48090:SF10">
    <property type="entry name" value="GLUCOSYL-3-PHOSPHOGLYCERATE SYNTHASE"/>
    <property type="match status" value="1"/>
</dbReference>
<dbReference type="AlphaFoldDB" id="A0A7X6L323"/>
<dbReference type="InterPro" id="IPR050256">
    <property type="entry name" value="Glycosyltransferase_2"/>
</dbReference>
<comment type="similarity">
    <text evidence="3">Belongs to the glycosyltransferase 2 family.</text>
</comment>
<keyword evidence="4 12" id="KW-0328">Glycosyltransferase</keyword>
<dbReference type="Proteomes" id="UP000540698">
    <property type="component" value="Unassembled WGS sequence"/>
</dbReference>
<feature type="domain" description="Glycosyltransferase 2-like" evidence="11">
    <location>
        <begin position="30"/>
        <end position="140"/>
    </location>
</feature>
<proteinExistence type="inferred from homology"/>
<evidence type="ECO:0000256" key="10">
    <source>
        <dbReference type="ARBA" id="ARBA00048997"/>
    </source>
</evidence>
<dbReference type="InterPro" id="IPR001173">
    <property type="entry name" value="Glyco_trans_2-like"/>
</dbReference>
<dbReference type="EC" id="2.4.1.266" evidence="7"/>
<dbReference type="InterPro" id="IPR029044">
    <property type="entry name" value="Nucleotide-diphossugar_trans"/>
</dbReference>
<comment type="caution">
    <text evidence="12">The sequence shown here is derived from an EMBL/GenBank/DDBJ whole genome shotgun (WGS) entry which is preliminary data.</text>
</comment>
<evidence type="ECO:0000256" key="5">
    <source>
        <dbReference type="ARBA" id="ARBA00022679"/>
    </source>
</evidence>
<name>A0A7X6L323_9NOCA</name>
<evidence type="ECO:0000313" key="12">
    <source>
        <dbReference type="EMBL" id="NKY26939.1"/>
    </source>
</evidence>
<dbReference type="RefSeq" id="WP_062969666.1">
    <property type="nucleotide sequence ID" value="NZ_JAAXOS010000005.1"/>
</dbReference>